<protein>
    <submittedName>
        <fullName evidence="1">Uncharacterized protein</fullName>
    </submittedName>
</protein>
<dbReference type="Proteomes" id="UP000605427">
    <property type="component" value="Unassembled WGS sequence"/>
</dbReference>
<proteinExistence type="predicted"/>
<organism evidence="1 2">
    <name type="scientific">Saccharibacillus endophyticus</name>
    <dbReference type="NCBI Taxonomy" id="2060666"/>
    <lineage>
        <taxon>Bacteria</taxon>
        <taxon>Bacillati</taxon>
        <taxon>Bacillota</taxon>
        <taxon>Bacilli</taxon>
        <taxon>Bacillales</taxon>
        <taxon>Paenibacillaceae</taxon>
        <taxon>Saccharibacillus</taxon>
    </lineage>
</organism>
<accession>A0ABQ1ZQL8</accession>
<keyword evidence="2" id="KW-1185">Reference proteome</keyword>
<evidence type="ECO:0000313" key="1">
    <source>
        <dbReference type="EMBL" id="GGH73609.1"/>
    </source>
</evidence>
<dbReference type="RefSeq" id="WP_216674013.1">
    <property type="nucleotide sequence ID" value="NZ_BMDD01000001.1"/>
</dbReference>
<gene>
    <name evidence="1" type="ORF">GCM10007362_12880</name>
</gene>
<evidence type="ECO:0000313" key="2">
    <source>
        <dbReference type="Proteomes" id="UP000605427"/>
    </source>
</evidence>
<name>A0ABQ1ZQL8_9BACL</name>
<reference evidence="2" key="1">
    <citation type="journal article" date="2019" name="Int. J. Syst. Evol. Microbiol.">
        <title>The Global Catalogue of Microorganisms (GCM) 10K type strain sequencing project: providing services to taxonomists for standard genome sequencing and annotation.</title>
        <authorList>
            <consortium name="The Broad Institute Genomics Platform"/>
            <consortium name="The Broad Institute Genome Sequencing Center for Infectious Disease"/>
            <person name="Wu L."/>
            <person name="Ma J."/>
        </authorList>
    </citation>
    <scope>NUCLEOTIDE SEQUENCE [LARGE SCALE GENOMIC DNA]</scope>
    <source>
        <strain evidence="2">CCM 8702</strain>
    </source>
</reference>
<sequence>MKKNILGVLIFCISIILMLPFMEQKADAAGATMYSYEFEIYSNDGTEFLGTLSTNRYDSDSIFNKYGSYGSKYSSTSIWNPYGTYGSKYSIDSAFNKYSTSPPILVYNGQAIAYVSVNKYLAGSISPYQLWNEAKAIDGM</sequence>
<comment type="caution">
    <text evidence="1">The sequence shown here is derived from an EMBL/GenBank/DDBJ whole genome shotgun (WGS) entry which is preliminary data.</text>
</comment>
<dbReference type="EMBL" id="BMDD01000001">
    <property type="protein sequence ID" value="GGH73609.1"/>
    <property type="molecule type" value="Genomic_DNA"/>
</dbReference>